<dbReference type="PANTHER" id="PTHR22952">
    <property type="entry name" value="CAMP-RESPONSE ELEMENT BINDING PROTEIN-RELATED"/>
    <property type="match status" value="1"/>
</dbReference>
<comment type="caution">
    <text evidence="5">The sequence shown here is derived from an EMBL/GenBank/DDBJ whole genome shotgun (WGS) entry which is preliminary data.</text>
</comment>
<dbReference type="GO" id="GO:0045893">
    <property type="term" value="P:positive regulation of DNA-templated transcription"/>
    <property type="evidence" value="ECO:0007669"/>
    <property type="project" value="InterPro"/>
</dbReference>
<keyword evidence="3" id="KW-0539">Nucleus</keyword>
<dbReference type="GO" id="GO:0005634">
    <property type="term" value="C:nucleus"/>
    <property type="evidence" value="ECO:0007669"/>
    <property type="project" value="UniProtKB-SubCell"/>
</dbReference>
<reference evidence="5" key="1">
    <citation type="submission" date="2022-12" db="EMBL/GenBank/DDBJ databases">
        <title>Draft genome assemblies for two species of Escallonia (Escalloniales).</title>
        <authorList>
            <person name="Chanderbali A."/>
            <person name="Dervinis C."/>
            <person name="Anghel I."/>
            <person name="Soltis D."/>
            <person name="Soltis P."/>
            <person name="Zapata F."/>
        </authorList>
    </citation>
    <scope>NUCLEOTIDE SEQUENCE</scope>
    <source>
        <strain evidence="5">UCBG64.0493</strain>
        <tissue evidence="5">Leaf</tissue>
    </source>
</reference>
<protein>
    <recommendedName>
        <fullName evidence="7">BZIP domain-containing protein</fullName>
    </recommendedName>
</protein>
<evidence type="ECO:0000313" key="5">
    <source>
        <dbReference type="EMBL" id="KAK2998021.1"/>
    </source>
</evidence>
<dbReference type="EMBL" id="JAVXUP010003851">
    <property type="protein sequence ID" value="KAK2998021.1"/>
    <property type="molecule type" value="Genomic_DNA"/>
</dbReference>
<gene>
    <name evidence="5" type="ORF">RJ639_025774</name>
</gene>
<dbReference type="CDD" id="cd14707">
    <property type="entry name" value="bZIP_plant_BZIP46"/>
    <property type="match status" value="1"/>
</dbReference>
<dbReference type="AlphaFoldDB" id="A0AA89ADA2"/>
<sequence length="244" mass="26695">MIYQDFLARPFSSLNDAPPAPPTSVVPTAAYGGYPSLEAPPVTVLSLNSGPDEVNILAGGNSGPSFQPGSNVSARCFHVPFQDVLLGNRKNSSSSSLPDLNDGKRTFPAASVYNTTSKSSGGGGGGGDRRHKRMIKNRNILKRAYTNELELEVAHLIEENTRLKKQQQQNAFLSIYLHQGLMFVSINVNWGSYIKQQLLNFPESTLSTEPQPLHFEKSSDEERGSLDWRGHCGLVRCFDGQKEA</sequence>
<keyword evidence="2" id="KW-0238">DNA-binding</keyword>
<proteinExistence type="predicted"/>
<feature type="region of interest" description="Disordered" evidence="4">
    <location>
        <begin position="112"/>
        <end position="132"/>
    </location>
</feature>
<evidence type="ECO:0000256" key="2">
    <source>
        <dbReference type="ARBA" id="ARBA00023125"/>
    </source>
</evidence>
<organism evidence="5 6">
    <name type="scientific">Escallonia herrerae</name>
    <dbReference type="NCBI Taxonomy" id="1293975"/>
    <lineage>
        <taxon>Eukaryota</taxon>
        <taxon>Viridiplantae</taxon>
        <taxon>Streptophyta</taxon>
        <taxon>Embryophyta</taxon>
        <taxon>Tracheophyta</taxon>
        <taxon>Spermatophyta</taxon>
        <taxon>Magnoliopsida</taxon>
        <taxon>eudicotyledons</taxon>
        <taxon>Gunneridae</taxon>
        <taxon>Pentapetalae</taxon>
        <taxon>asterids</taxon>
        <taxon>campanulids</taxon>
        <taxon>Escalloniales</taxon>
        <taxon>Escalloniaceae</taxon>
        <taxon>Escallonia</taxon>
    </lineage>
</organism>
<dbReference type="InterPro" id="IPR043452">
    <property type="entry name" value="BZIP46-like"/>
</dbReference>
<accession>A0AA89ADA2</accession>
<evidence type="ECO:0000313" key="6">
    <source>
        <dbReference type="Proteomes" id="UP001188597"/>
    </source>
</evidence>
<dbReference type="PANTHER" id="PTHR22952:SF433">
    <property type="entry name" value="PROTEIN FD"/>
    <property type="match status" value="1"/>
</dbReference>
<dbReference type="GO" id="GO:0003677">
    <property type="term" value="F:DNA binding"/>
    <property type="evidence" value="ECO:0007669"/>
    <property type="project" value="UniProtKB-KW"/>
</dbReference>
<evidence type="ECO:0000256" key="3">
    <source>
        <dbReference type="ARBA" id="ARBA00023242"/>
    </source>
</evidence>
<name>A0AA89ADA2_9ASTE</name>
<dbReference type="GO" id="GO:0003700">
    <property type="term" value="F:DNA-binding transcription factor activity"/>
    <property type="evidence" value="ECO:0007669"/>
    <property type="project" value="InterPro"/>
</dbReference>
<comment type="subcellular location">
    <subcellularLocation>
        <location evidence="1">Nucleus</location>
    </subcellularLocation>
</comment>
<keyword evidence="6" id="KW-1185">Reference proteome</keyword>
<evidence type="ECO:0000256" key="4">
    <source>
        <dbReference type="SAM" id="MobiDB-lite"/>
    </source>
</evidence>
<dbReference type="Proteomes" id="UP001188597">
    <property type="component" value="Unassembled WGS sequence"/>
</dbReference>
<evidence type="ECO:0008006" key="7">
    <source>
        <dbReference type="Google" id="ProtNLM"/>
    </source>
</evidence>
<evidence type="ECO:0000256" key="1">
    <source>
        <dbReference type="ARBA" id="ARBA00004123"/>
    </source>
</evidence>